<feature type="region of interest" description="Disordered" evidence="1">
    <location>
        <begin position="129"/>
        <end position="165"/>
    </location>
</feature>
<feature type="chain" id="PRO_5010994237" evidence="3">
    <location>
        <begin position="24"/>
        <end position="501"/>
    </location>
</feature>
<comment type="caution">
    <text evidence="4">The sequence shown here is derived from an EMBL/GenBank/DDBJ whole genome shotgun (WGS) entry which is preliminary data.</text>
</comment>
<evidence type="ECO:0000313" key="4">
    <source>
        <dbReference type="EMBL" id="ORY63730.1"/>
    </source>
</evidence>
<keyword evidence="5" id="KW-1185">Reference proteome</keyword>
<accession>A0A1Y2DWR5</accession>
<dbReference type="EMBL" id="MCOG01000055">
    <property type="protein sequence ID" value="ORY63730.1"/>
    <property type="molecule type" value="Genomic_DNA"/>
</dbReference>
<keyword evidence="2" id="KW-0472">Membrane</keyword>
<feature type="compositionally biased region" description="Basic and acidic residues" evidence="1">
    <location>
        <begin position="144"/>
        <end position="162"/>
    </location>
</feature>
<dbReference type="Proteomes" id="UP000193920">
    <property type="component" value="Unassembled WGS sequence"/>
</dbReference>
<feature type="signal peptide" evidence="3">
    <location>
        <begin position="1"/>
        <end position="23"/>
    </location>
</feature>
<name>A0A1Y2DWR5_9FUNG</name>
<gene>
    <name evidence="4" type="ORF">LY90DRAFT_231377</name>
</gene>
<keyword evidence="2" id="KW-1133">Transmembrane helix</keyword>
<reference evidence="4 5" key="1">
    <citation type="submission" date="2016-08" db="EMBL/GenBank/DDBJ databases">
        <title>A Parts List for Fungal Cellulosomes Revealed by Comparative Genomics.</title>
        <authorList>
            <consortium name="DOE Joint Genome Institute"/>
            <person name="Haitjema C.H."/>
            <person name="Gilmore S.P."/>
            <person name="Henske J.K."/>
            <person name="Solomon K.V."/>
            <person name="De Groot R."/>
            <person name="Kuo A."/>
            <person name="Mondo S.J."/>
            <person name="Salamov A.A."/>
            <person name="Labutti K."/>
            <person name="Zhao Z."/>
            <person name="Chiniquy J."/>
            <person name="Barry K."/>
            <person name="Brewer H.M."/>
            <person name="Purvine S.O."/>
            <person name="Wright A.T."/>
            <person name="Boxma B."/>
            <person name="Van Alen T."/>
            <person name="Hackstein J.H."/>
            <person name="Baker S.E."/>
            <person name="Grigoriev I.V."/>
            <person name="O'Malley M.A."/>
        </authorList>
    </citation>
    <scope>NUCLEOTIDE SEQUENCE [LARGE SCALE GENOMIC DNA]</scope>
    <source>
        <strain evidence="4 5">G1</strain>
    </source>
</reference>
<evidence type="ECO:0000256" key="1">
    <source>
        <dbReference type="SAM" id="MobiDB-lite"/>
    </source>
</evidence>
<organism evidence="4 5">
    <name type="scientific">Neocallimastix californiae</name>
    <dbReference type="NCBI Taxonomy" id="1754190"/>
    <lineage>
        <taxon>Eukaryota</taxon>
        <taxon>Fungi</taxon>
        <taxon>Fungi incertae sedis</taxon>
        <taxon>Chytridiomycota</taxon>
        <taxon>Chytridiomycota incertae sedis</taxon>
        <taxon>Neocallimastigomycetes</taxon>
        <taxon>Neocallimastigales</taxon>
        <taxon>Neocallimastigaceae</taxon>
        <taxon>Neocallimastix</taxon>
    </lineage>
</organism>
<proteinExistence type="predicted"/>
<evidence type="ECO:0000256" key="3">
    <source>
        <dbReference type="SAM" id="SignalP"/>
    </source>
</evidence>
<feature type="transmembrane region" description="Helical" evidence="2">
    <location>
        <begin position="214"/>
        <end position="235"/>
    </location>
</feature>
<evidence type="ECO:0000313" key="5">
    <source>
        <dbReference type="Proteomes" id="UP000193920"/>
    </source>
</evidence>
<protein>
    <submittedName>
        <fullName evidence="4">Uncharacterized protein</fullName>
    </submittedName>
</protein>
<sequence length="501" mass="56797">MLKSYLKILIIVLLILNIFEVTAKTKVEAEKENSNKIIKESSNQTIEEISNQTIKENSHQTNNTNTNIEPIKKIEEKKKGESDLEGSGYNPNVPVLANADGEILQKEVSNSKVKTTVKVRTNVYEKDKTTKVEARTTSASRVTSEPDKQETRTKSVEVDESKSSQIVAQPTFLPSETRNFESKPTNVEYNVGGEKDSMSDMSSDDNSSVLFKTITYGSVLVGVVGLIAVSGYRVVKRKAEGKNLKSKEFYSSTFNYTIDSMNPSSLSEMSSKNRSSLVSSLIYENDNSNEEYMYYMGKNIPYATGVIQDKDINEIENEQQTNIILNMYDSYLPYQAPIQNEEKRKSRRSVISVSRSSITSITSISKNSVVRHSFLNPNINIVRTSKRTQQLFEATEEHPAIIETFPSLERPFVPAVPVTLEESDVNSLHPHSIYQMYQDEMEFENYYAYTIDNKEYIIDPTTNRVLEIHNLDTDDYMLVEEELYLDFSGSSSEDSDSEKQT</sequence>
<keyword evidence="3" id="KW-0732">Signal</keyword>
<evidence type="ECO:0000256" key="2">
    <source>
        <dbReference type="SAM" id="Phobius"/>
    </source>
</evidence>
<dbReference type="AlphaFoldDB" id="A0A1Y2DWR5"/>
<keyword evidence="2" id="KW-0812">Transmembrane</keyword>